<evidence type="ECO:0000256" key="8">
    <source>
        <dbReference type="ARBA" id="ARBA00037387"/>
    </source>
</evidence>
<dbReference type="InterPro" id="IPR016152">
    <property type="entry name" value="PTrfase/Anion_transptr"/>
</dbReference>
<dbReference type="RefSeq" id="WP_151424100.1">
    <property type="nucleotide sequence ID" value="NZ_CANKVH010000003.1"/>
</dbReference>
<gene>
    <name evidence="12" type="ORF">F8O03_12165</name>
</gene>
<feature type="domain" description="PTS EIIA type-2" evidence="11">
    <location>
        <begin position="9"/>
        <end position="152"/>
    </location>
</feature>
<proteinExistence type="predicted"/>
<comment type="subcellular location">
    <subcellularLocation>
        <location evidence="1">Cytoplasm</location>
    </subcellularLocation>
</comment>
<evidence type="ECO:0000256" key="3">
    <source>
        <dbReference type="ARBA" id="ARBA00022490"/>
    </source>
</evidence>
<reference evidence="12 13" key="1">
    <citation type="submission" date="2019-09" db="EMBL/GenBank/DDBJ databases">
        <title>Phylogeny of genus Pseudoclavibacter and closely related genus.</title>
        <authorList>
            <person name="Li Y."/>
        </authorList>
    </citation>
    <scope>NUCLEOTIDE SEQUENCE [LARGE SCALE GENOMIC DNA]</scope>
    <source>
        <strain evidence="12 13">THG-MD12</strain>
    </source>
</reference>
<dbReference type="Proteomes" id="UP000490386">
    <property type="component" value="Unassembled WGS sequence"/>
</dbReference>
<dbReference type="EMBL" id="WBJX01000004">
    <property type="protein sequence ID" value="KAB1637053.1"/>
    <property type="molecule type" value="Genomic_DNA"/>
</dbReference>
<evidence type="ECO:0000259" key="11">
    <source>
        <dbReference type="PROSITE" id="PS51094"/>
    </source>
</evidence>
<dbReference type="GO" id="GO:0009401">
    <property type="term" value="P:phosphoenolpyruvate-dependent sugar phosphotransferase system"/>
    <property type="evidence" value="ECO:0007669"/>
    <property type="project" value="UniProtKB-KW"/>
</dbReference>
<evidence type="ECO:0000256" key="5">
    <source>
        <dbReference type="ARBA" id="ARBA00022679"/>
    </source>
</evidence>
<name>A0A7J5AZK9_9MICO</name>
<evidence type="ECO:0000256" key="4">
    <source>
        <dbReference type="ARBA" id="ARBA00022553"/>
    </source>
</evidence>
<dbReference type="SUPFAM" id="SSF55804">
    <property type="entry name" value="Phoshotransferase/anion transport protein"/>
    <property type="match status" value="1"/>
</dbReference>
<evidence type="ECO:0000256" key="2">
    <source>
        <dbReference type="ARBA" id="ARBA00022448"/>
    </source>
</evidence>
<dbReference type="GO" id="GO:0005737">
    <property type="term" value="C:cytoplasm"/>
    <property type="evidence" value="ECO:0007669"/>
    <property type="project" value="UniProtKB-SubCell"/>
</dbReference>
<comment type="function">
    <text evidence="8">The phosphoenolpyruvate-dependent sugar phosphotransferase system (sugar PTS), a major carbohydrate active transport system, catalyzes the phosphorylation of incoming sugar substrates concomitantly with their translocation across the cell membrane. The enzyme II UlaABC PTS system is involved in ascorbate transport.</text>
</comment>
<evidence type="ECO:0000256" key="1">
    <source>
        <dbReference type="ARBA" id="ARBA00004496"/>
    </source>
</evidence>
<dbReference type="Pfam" id="PF00359">
    <property type="entry name" value="PTS_EIIA_2"/>
    <property type="match status" value="1"/>
</dbReference>
<keyword evidence="5" id="KW-0808">Transferase</keyword>
<protein>
    <recommendedName>
        <fullName evidence="9">Ascorbate-specific PTS system EIIA component</fullName>
    </recommendedName>
    <alternativeName>
        <fullName evidence="10">Ascorbate-specific phosphotransferase enzyme IIA component</fullName>
    </alternativeName>
</protein>
<keyword evidence="7" id="KW-0418">Kinase</keyword>
<evidence type="ECO:0000313" key="12">
    <source>
        <dbReference type="EMBL" id="KAB1637053.1"/>
    </source>
</evidence>
<organism evidence="12 13">
    <name type="scientific">Pseudoclavibacter terrae</name>
    <dbReference type="NCBI Taxonomy" id="1530195"/>
    <lineage>
        <taxon>Bacteria</taxon>
        <taxon>Bacillati</taxon>
        <taxon>Actinomycetota</taxon>
        <taxon>Actinomycetes</taxon>
        <taxon>Micrococcales</taxon>
        <taxon>Microbacteriaceae</taxon>
        <taxon>Pseudoclavibacter</taxon>
    </lineage>
</organism>
<dbReference type="InterPro" id="IPR051351">
    <property type="entry name" value="Ascorbate-PTS_EIIA_comp"/>
</dbReference>
<evidence type="ECO:0000256" key="9">
    <source>
        <dbReference type="ARBA" id="ARBA00041175"/>
    </source>
</evidence>
<dbReference type="PROSITE" id="PS51094">
    <property type="entry name" value="PTS_EIIA_TYPE_2"/>
    <property type="match status" value="1"/>
</dbReference>
<dbReference type="InterPro" id="IPR002178">
    <property type="entry name" value="PTS_EIIA_type-2_dom"/>
</dbReference>
<keyword evidence="12" id="KW-0762">Sugar transport</keyword>
<evidence type="ECO:0000256" key="10">
    <source>
        <dbReference type="ARBA" id="ARBA00042072"/>
    </source>
</evidence>
<keyword evidence="3" id="KW-0963">Cytoplasm</keyword>
<dbReference type="CDD" id="cd00211">
    <property type="entry name" value="PTS_IIA_fru"/>
    <property type="match status" value="1"/>
</dbReference>
<dbReference type="PANTHER" id="PTHR36203">
    <property type="entry name" value="ASCORBATE-SPECIFIC PTS SYSTEM EIIA COMPONENT"/>
    <property type="match status" value="1"/>
</dbReference>
<sequence>MNAQATPELQFDPTSVRLAEHALDWRQAVGQMGELLAERGFAKRGYTSNMVRVIERFGPYVVVGPGVALVHARPGEETIENGLAVITYPEGVGFGHARYDPVRVVVGMTATSASEHLKLIAALAKTFDNEAVLSELIAAESPASLVELLKPRLAAAGLVIA</sequence>
<evidence type="ECO:0000313" key="13">
    <source>
        <dbReference type="Proteomes" id="UP000490386"/>
    </source>
</evidence>
<dbReference type="AlphaFoldDB" id="A0A7J5AZK9"/>
<keyword evidence="4" id="KW-0597">Phosphoprotein</keyword>
<dbReference type="OrthoDB" id="1634238at2"/>
<dbReference type="Gene3D" id="3.40.930.10">
    <property type="entry name" value="Mannitol-specific EII, Chain A"/>
    <property type="match status" value="1"/>
</dbReference>
<comment type="caution">
    <text evidence="12">The sequence shown here is derived from an EMBL/GenBank/DDBJ whole genome shotgun (WGS) entry which is preliminary data.</text>
</comment>
<evidence type="ECO:0000256" key="7">
    <source>
        <dbReference type="ARBA" id="ARBA00022777"/>
    </source>
</evidence>
<keyword evidence="2" id="KW-0813">Transport</keyword>
<dbReference type="PANTHER" id="PTHR36203:SF1">
    <property type="entry name" value="ASCORBATE-SPECIFIC PTS SYSTEM EIIA COMPONENT"/>
    <property type="match status" value="1"/>
</dbReference>
<keyword evidence="13" id="KW-1185">Reference proteome</keyword>
<evidence type="ECO:0000256" key="6">
    <source>
        <dbReference type="ARBA" id="ARBA00022683"/>
    </source>
</evidence>
<accession>A0A7J5AZK9</accession>
<dbReference type="GO" id="GO:0016301">
    <property type="term" value="F:kinase activity"/>
    <property type="evidence" value="ECO:0007669"/>
    <property type="project" value="UniProtKB-KW"/>
</dbReference>
<keyword evidence="6" id="KW-0598">Phosphotransferase system</keyword>